<feature type="non-terminal residue" evidence="1">
    <location>
        <position position="1"/>
    </location>
</feature>
<accession>A0ACA9KP45</accession>
<evidence type="ECO:0000313" key="2">
    <source>
        <dbReference type="Proteomes" id="UP000789702"/>
    </source>
</evidence>
<dbReference type="EMBL" id="CAJVPU010001483">
    <property type="protein sequence ID" value="CAG8481831.1"/>
    <property type="molecule type" value="Genomic_DNA"/>
</dbReference>
<dbReference type="Proteomes" id="UP000789702">
    <property type="component" value="Unassembled WGS sequence"/>
</dbReference>
<comment type="caution">
    <text evidence="1">The sequence shown here is derived from an EMBL/GenBank/DDBJ whole genome shotgun (WGS) entry which is preliminary data.</text>
</comment>
<reference evidence="1" key="1">
    <citation type="submission" date="2021-06" db="EMBL/GenBank/DDBJ databases">
        <authorList>
            <person name="Kallberg Y."/>
            <person name="Tangrot J."/>
            <person name="Rosling A."/>
        </authorList>
    </citation>
    <scope>NUCLEOTIDE SEQUENCE</scope>
    <source>
        <strain evidence="1">IL203A</strain>
    </source>
</reference>
<keyword evidence="2" id="KW-1185">Reference proteome</keyword>
<gene>
    <name evidence="1" type="ORF">DHETER_LOCUS2159</name>
</gene>
<organism evidence="1 2">
    <name type="scientific">Dentiscutata heterogama</name>
    <dbReference type="NCBI Taxonomy" id="1316150"/>
    <lineage>
        <taxon>Eukaryota</taxon>
        <taxon>Fungi</taxon>
        <taxon>Fungi incertae sedis</taxon>
        <taxon>Mucoromycota</taxon>
        <taxon>Glomeromycotina</taxon>
        <taxon>Glomeromycetes</taxon>
        <taxon>Diversisporales</taxon>
        <taxon>Gigasporaceae</taxon>
        <taxon>Dentiscutata</taxon>
    </lineage>
</organism>
<name>A0ACA9KP45_9GLOM</name>
<evidence type="ECO:0000313" key="1">
    <source>
        <dbReference type="EMBL" id="CAG8481831.1"/>
    </source>
</evidence>
<proteinExistence type="predicted"/>
<sequence>YESGLDNDYIFFLLVVKEIYCFLSIGVIVSISSNNKELEVKDDDFELAEFEVDNFELAEFEVDDSELDKLGKLGSKKKVIFE</sequence>
<protein>
    <submittedName>
        <fullName evidence="1">13631_t:CDS:1</fullName>
    </submittedName>
</protein>